<organism evidence="1 2">
    <name type="scientific">Ceratodon purpureus</name>
    <name type="common">Fire moss</name>
    <name type="synonym">Dicranum purpureum</name>
    <dbReference type="NCBI Taxonomy" id="3225"/>
    <lineage>
        <taxon>Eukaryota</taxon>
        <taxon>Viridiplantae</taxon>
        <taxon>Streptophyta</taxon>
        <taxon>Embryophyta</taxon>
        <taxon>Bryophyta</taxon>
        <taxon>Bryophytina</taxon>
        <taxon>Bryopsida</taxon>
        <taxon>Dicranidae</taxon>
        <taxon>Pseudoditrichales</taxon>
        <taxon>Ditrichaceae</taxon>
        <taxon>Ceratodon</taxon>
    </lineage>
</organism>
<name>A0A8T0HRN7_CERPU</name>
<proteinExistence type="predicted"/>
<evidence type="ECO:0000313" key="2">
    <source>
        <dbReference type="Proteomes" id="UP000822688"/>
    </source>
</evidence>
<reference evidence="1" key="1">
    <citation type="submission" date="2020-06" db="EMBL/GenBank/DDBJ databases">
        <title>WGS assembly of Ceratodon purpureus strain R40.</title>
        <authorList>
            <person name="Carey S.B."/>
            <person name="Jenkins J."/>
            <person name="Shu S."/>
            <person name="Lovell J.T."/>
            <person name="Sreedasyam A."/>
            <person name="Maumus F."/>
            <person name="Tiley G.P."/>
            <person name="Fernandez-Pozo N."/>
            <person name="Barry K."/>
            <person name="Chen C."/>
            <person name="Wang M."/>
            <person name="Lipzen A."/>
            <person name="Daum C."/>
            <person name="Saski C.A."/>
            <person name="Payton A.C."/>
            <person name="Mcbreen J.C."/>
            <person name="Conrad R.E."/>
            <person name="Kollar L.M."/>
            <person name="Olsson S."/>
            <person name="Huttunen S."/>
            <person name="Landis J.B."/>
            <person name="Wickett N.J."/>
            <person name="Johnson M.G."/>
            <person name="Rensing S.A."/>
            <person name="Grimwood J."/>
            <person name="Schmutz J."/>
            <person name="Mcdaniel S.F."/>
        </authorList>
    </citation>
    <scope>NUCLEOTIDE SEQUENCE</scope>
    <source>
        <strain evidence="1">R40</strain>
    </source>
</reference>
<protein>
    <submittedName>
        <fullName evidence="1">Uncharacterized protein</fullName>
    </submittedName>
</protein>
<sequence length="97" mass="10883">MLQPRHLEDIAVLSVQYSAEAKNKSHRNHILPTPFTVKVCRLGLLHDVSCLVVVISRMTRPRSYTLSCMSCSSCTHEEKTHHRGLSHLTEVDSLTSG</sequence>
<keyword evidence="2" id="KW-1185">Reference proteome</keyword>
<dbReference type="Proteomes" id="UP000822688">
    <property type="component" value="Chromosome V"/>
</dbReference>
<comment type="caution">
    <text evidence="1">The sequence shown here is derived from an EMBL/GenBank/DDBJ whole genome shotgun (WGS) entry which is preliminary data.</text>
</comment>
<dbReference type="AlphaFoldDB" id="A0A8T0HRN7"/>
<dbReference type="EMBL" id="CM026426">
    <property type="protein sequence ID" value="KAG0573650.1"/>
    <property type="molecule type" value="Genomic_DNA"/>
</dbReference>
<accession>A0A8T0HRN7</accession>
<evidence type="ECO:0000313" key="1">
    <source>
        <dbReference type="EMBL" id="KAG0573650.1"/>
    </source>
</evidence>
<gene>
    <name evidence="1" type="ORF">KC19_VG197000</name>
</gene>